<evidence type="ECO:0000313" key="9">
    <source>
        <dbReference type="Proteomes" id="UP000319731"/>
    </source>
</evidence>
<keyword evidence="4 6" id="KW-1133">Transmembrane helix</keyword>
<dbReference type="Gene3D" id="1.20.58.730">
    <property type="match status" value="1"/>
</dbReference>
<dbReference type="EMBL" id="QEAO01000026">
    <property type="protein sequence ID" value="TPX32850.1"/>
    <property type="molecule type" value="Genomic_DNA"/>
</dbReference>
<evidence type="ECO:0000313" key="8">
    <source>
        <dbReference type="EMBL" id="TPX32850.1"/>
    </source>
</evidence>
<dbReference type="InterPro" id="IPR018630">
    <property type="entry name" value="Zwilch"/>
</dbReference>
<evidence type="ECO:0000256" key="5">
    <source>
        <dbReference type="ARBA" id="ARBA00023136"/>
    </source>
</evidence>
<dbReference type="Gene3D" id="1.10.287.1880">
    <property type="match status" value="1"/>
</dbReference>
<evidence type="ECO:0000256" key="6">
    <source>
        <dbReference type="SAM" id="Phobius"/>
    </source>
</evidence>
<feature type="domain" description="Major facilitator superfamily (MFS) profile" evidence="7">
    <location>
        <begin position="63"/>
        <end position="489"/>
    </location>
</feature>
<sequence>MSDEKKGVGILGTIVGATSKDGIESYPTDEEGHVMLPSSLSHLSAEQLAEYDVKLLRKVDGRILPIIFFLYFANFLDRTNISQATIANSEVGHTIFQTIGLTLDQYNWANTILFFPYVLFEYPSNIILKWATPSKWIGRIGITWGIVAMTFGAITDYKGLYICRFMLGLMEAGLSPGVTYYLTFWYRRSERGLRLGAFFLGGSLSGALGGLLAAGIFQLDTKGGLYGWQWTFIIEGIPSIIMGVVCLLWLPDFPRTTKWLTPEERQYMEHRLTGEAGSDSRGDAWVWSEFYAFLRNPLSYTFCLIQFCNSVAVYGPSAYASVILNTAFGPVKTGGLGFSSTAIVAMGSCTNFWGIIMCLILVSSADRFRDRYFHLLFGYACVLISFALFATTYNDKPWTKFGALFLATSGLSSATPLLMAWRTDSAYGTTYSATVTAVTLAFGNIGGAVAPQLFFPSAAPLYFTTFWVLFGLVCVSVVLVTVNYAIEYFIPETYGPNGPYHFKARHLARRASLGTTVLLKTQLRPSFSQNVYNLPMLAGNKIDLIEALTAHSLALEPVTVDQDVIVNKIDFECALSRIAMHEMPFVLVSSNPITDHTTTMDKMNVVEIAGRKGTRSMFPKLKPDRLESVKFLPIQLDTARHLISEFALHYTTDDCSQLQPLLIASTRRHPSHGDSQKIYIGIEADDKMNLHNRLVVDEGIYAADEDENGCPVYTNLEHFGLGDRLENSSARAKYDILTTSLAGGQTNIFVEGKWDGAQTLFESPPESSSLFLTISLLRESKGKNEAFPSKSSLTEELETLEAWNTIGENWVSSASNEPVADYTTSFLKHVKENNQSLYHMPTEQEDTETLAFNPMPDIQKRNDYDFTEQLWDFCCRASDSDDLNEIIMTVMDALEDLTLQPIIHKSNLQTALGALCRDCLKLSKIQTSLDASKERISEACDYWSEKANAMECMVEVGISKLKRDFKYWATSSDGGPFDLEPYLDGALPLTEQITAMKQLNAVVSLHESIKSNVNLPQAEMKSLVLAALEHFRPCRGGDEVLPVEFRIRIAPFTGIVKSMIAGRVPVEWSVTLDGETILFTKTNLFDETASNGTNDTDHAEVPNDDASIELDQELDESVEIVKSCQWNVVHVKQQPV</sequence>
<feature type="transmembrane region" description="Helical" evidence="6">
    <location>
        <begin position="161"/>
        <end position="183"/>
    </location>
</feature>
<dbReference type="Pfam" id="PF09817">
    <property type="entry name" value="Zwilch"/>
    <property type="match status" value="1"/>
</dbReference>
<dbReference type="InterPro" id="IPR020846">
    <property type="entry name" value="MFS_dom"/>
</dbReference>
<feature type="transmembrane region" description="Helical" evidence="6">
    <location>
        <begin position="336"/>
        <end position="360"/>
    </location>
</feature>
<dbReference type="Gene3D" id="1.20.1250.20">
    <property type="entry name" value="MFS general substrate transporter like domains"/>
    <property type="match status" value="2"/>
</dbReference>
<gene>
    <name evidence="8" type="ORF">SmJEL517_g04128</name>
</gene>
<keyword evidence="2" id="KW-0813">Transport</keyword>
<evidence type="ECO:0000256" key="4">
    <source>
        <dbReference type="ARBA" id="ARBA00022989"/>
    </source>
</evidence>
<feature type="transmembrane region" description="Helical" evidence="6">
    <location>
        <begin position="461"/>
        <end position="486"/>
    </location>
</feature>
<feature type="transmembrane region" description="Helical" evidence="6">
    <location>
        <begin position="433"/>
        <end position="455"/>
    </location>
</feature>
<dbReference type="GO" id="GO:0022857">
    <property type="term" value="F:transmembrane transporter activity"/>
    <property type="evidence" value="ECO:0007669"/>
    <property type="project" value="InterPro"/>
</dbReference>
<dbReference type="Pfam" id="PF07690">
    <property type="entry name" value="MFS_1"/>
    <property type="match status" value="1"/>
</dbReference>
<dbReference type="OrthoDB" id="2985014at2759"/>
<dbReference type="STRING" id="1806994.A0A507BTH7"/>
<dbReference type="PANTHER" id="PTHR43791">
    <property type="entry name" value="PERMEASE-RELATED"/>
    <property type="match status" value="1"/>
</dbReference>
<feature type="transmembrane region" description="Helical" evidence="6">
    <location>
        <begin position="136"/>
        <end position="155"/>
    </location>
</feature>
<dbReference type="PANTHER" id="PTHR43791:SF36">
    <property type="entry name" value="TRANSPORTER, PUTATIVE (AFU_ORTHOLOGUE AFUA_6G08340)-RELATED"/>
    <property type="match status" value="1"/>
</dbReference>
<evidence type="ECO:0000256" key="2">
    <source>
        <dbReference type="ARBA" id="ARBA00022448"/>
    </source>
</evidence>
<accession>A0A507BTH7</accession>
<dbReference type="GO" id="GO:0016020">
    <property type="term" value="C:membrane"/>
    <property type="evidence" value="ECO:0007669"/>
    <property type="project" value="UniProtKB-SubCell"/>
</dbReference>
<feature type="transmembrane region" description="Helical" evidence="6">
    <location>
        <begin position="298"/>
        <end position="316"/>
    </location>
</feature>
<comment type="subcellular location">
    <subcellularLocation>
        <location evidence="1">Membrane</location>
        <topology evidence="1">Multi-pass membrane protein</topology>
    </subcellularLocation>
</comment>
<dbReference type="SUPFAM" id="SSF103473">
    <property type="entry name" value="MFS general substrate transporter"/>
    <property type="match status" value="1"/>
</dbReference>
<dbReference type="InterPro" id="IPR011701">
    <property type="entry name" value="MFS"/>
</dbReference>
<dbReference type="AlphaFoldDB" id="A0A507BTH7"/>
<evidence type="ECO:0000256" key="1">
    <source>
        <dbReference type="ARBA" id="ARBA00004141"/>
    </source>
</evidence>
<dbReference type="Proteomes" id="UP000319731">
    <property type="component" value="Unassembled WGS sequence"/>
</dbReference>
<evidence type="ECO:0000259" key="7">
    <source>
        <dbReference type="PROSITE" id="PS50850"/>
    </source>
</evidence>
<dbReference type="FunFam" id="1.20.1250.20:FF:000018">
    <property type="entry name" value="MFS transporter permease"/>
    <property type="match status" value="1"/>
</dbReference>
<keyword evidence="5 6" id="KW-0472">Membrane</keyword>
<keyword evidence="9" id="KW-1185">Reference proteome</keyword>
<proteinExistence type="predicted"/>
<dbReference type="PROSITE" id="PS50850">
    <property type="entry name" value="MFS"/>
    <property type="match status" value="1"/>
</dbReference>
<feature type="transmembrane region" description="Helical" evidence="6">
    <location>
        <begin position="195"/>
        <end position="217"/>
    </location>
</feature>
<dbReference type="GeneID" id="42005353"/>
<feature type="transmembrane region" description="Helical" evidence="6">
    <location>
        <begin position="229"/>
        <end position="250"/>
    </location>
</feature>
<protein>
    <recommendedName>
        <fullName evidence="7">Major facilitator superfamily (MFS) profile domain-containing protein</fullName>
    </recommendedName>
</protein>
<reference evidence="8 9" key="1">
    <citation type="journal article" date="2019" name="Sci. Rep.">
        <title>Comparative genomics of chytrid fungi reveal insights into the obligate biotrophic and pathogenic lifestyle of Synchytrium endobioticum.</title>
        <authorList>
            <person name="van de Vossenberg B.T.L.H."/>
            <person name="Warris S."/>
            <person name="Nguyen H.D.T."/>
            <person name="van Gent-Pelzer M.P.E."/>
            <person name="Joly D.L."/>
            <person name="van de Geest H.C."/>
            <person name="Bonants P.J.M."/>
            <person name="Smith D.S."/>
            <person name="Levesque C.A."/>
            <person name="van der Lee T.A.J."/>
        </authorList>
    </citation>
    <scope>NUCLEOTIDE SEQUENCE [LARGE SCALE GENOMIC DNA]</scope>
    <source>
        <strain evidence="8 9">JEL517</strain>
    </source>
</reference>
<dbReference type="GO" id="GO:1990423">
    <property type="term" value="C:RZZ complex"/>
    <property type="evidence" value="ECO:0007669"/>
    <property type="project" value="InterPro"/>
</dbReference>
<name>A0A507BTH7_9FUNG</name>
<dbReference type="InterPro" id="IPR036259">
    <property type="entry name" value="MFS_trans_sf"/>
</dbReference>
<evidence type="ECO:0000256" key="3">
    <source>
        <dbReference type="ARBA" id="ARBA00022692"/>
    </source>
</evidence>
<organism evidence="8 9">
    <name type="scientific">Synchytrium microbalum</name>
    <dbReference type="NCBI Taxonomy" id="1806994"/>
    <lineage>
        <taxon>Eukaryota</taxon>
        <taxon>Fungi</taxon>
        <taxon>Fungi incertae sedis</taxon>
        <taxon>Chytridiomycota</taxon>
        <taxon>Chytridiomycota incertae sedis</taxon>
        <taxon>Chytridiomycetes</taxon>
        <taxon>Synchytriales</taxon>
        <taxon>Synchytriaceae</taxon>
        <taxon>Synchytrium</taxon>
    </lineage>
</organism>
<keyword evidence="3 6" id="KW-0812">Transmembrane</keyword>
<comment type="caution">
    <text evidence="8">The sequence shown here is derived from an EMBL/GenBank/DDBJ whole genome shotgun (WGS) entry which is preliminary data.</text>
</comment>
<dbReference type="RefSeq" id="XP_031023987.1">
    <property type="nucleotide sequence ID" value="XM_031170056.1"/>
</dbReference>
<feature type="transmembrane region" description="Helical" evidence="6">
    <location>
        <begin position="372"/>
        <end position="389"/>
    </location>
</feature>